<dbReference type="SUPFAM" id="SSF141571">
    <property type="entry name" value="Pentapeptide repeat-like"/>
    <property type="match status" value="1"/>
</dbReference>
<keyword evidence="2" id="KW-1185">Reference proteome</keyword>
<dbReference type="Gene3D" id="2.160.20.80">
    <property type="entry name" value="E3 ubiquitin-protein ligase SopA"/>
    <property type="match status" value="1"/>
</dbReference>
<name>A0ABR8GS55_9CYAN</name>
<dbReference type="Proteomes" id="UP000660380">
    <property type="component" value="Unassembled WGS sequence"/>
</dbReference>
<comment type="caution">
    <text evidence="1">The sequence shown here is derived from an EMBL/GenBank/DDBJ whole genome shotgun (WGS) entry which is preliminary data.</text>
</comment>
<dbReference type="InterPro" id="IPR001646">
    <property type="entry name" value="5peptide_repeat"/>
</dbReference>
<reference evidence="1 2" key="1">
    <citation type="journal article" date="2020" name="ISME J.">
        <title>Comparative genomics reveals insights into cyanobacterial evolution and habitat adaptation.</title>
        <authorList>
            <person name="Chen M.Y."/>
            <person name="Teng W.K."/>
            <person name="Zhao L."/>
            <person name="Hu C.X."/>
            <person name="Zhou Y.K."/>
            <person name="Han B.P."/>
            <person name="Song L.R."/>
            <person name="Shu W.S."/>
        </authorList>
    </citation>
    <scope>NUCLEOTIDE SEQUENCE [LARGE SCALE GENOMIC DNA]</scope>
    <source>
        <strain evidence="1 2">FACHB-248</strain>
    </source>
</reference>
<dbReference type="EMBL" id="JACJTA010000036">
    <property type="protein sequence ID" value="MBD2606198.1"/>
    <property type="molecule type" value="Genomic_DNA"/>
</dbReference>
<evidence type="ECO:0000313" key="2">
    <source>
        <dbReference type="Proteomes" id="UP000660380"/>
    </source>
</evidence>
<gene>
    <name evidence="1" type="ORF">H6G81_17100</name>
</gene>
<protein>
    <submittedName>
        <fullName evidence="1">Pentapeptide repeat-containing protein</fullName>
    </submittedName>
</protein>
<proteinExistence type="predicted"/>
<evidence type="ECO:0000313" key="1">
    <source>
        <dbReference type="EMBL" id="MBD2606198.1"/>
    </source>
</evidence>
<organism evidence="1 2">
    <name type="scientific">Scytonema hofmannii FACHB-248</name>
    <dbReference type="NCBI Taxonomy" id="1842502"/>
    <lineage>
        <taxon>Bacteria</taxon>
        <taxon>Bacillati</taxon>
        <taxon>Cyanobacteriota</taxon>
        <taxon>Cyanophyceae</taxon>
        <taxon>Nostocales</taxon>
        <taxon>Scytonemataceae</taxon>
        <taxon>Scytonema</taxon>
    </lineage>
</organism>
<accession>A0ABR8GS55</accession>
<dbReference type="Pfam" id="PF00805">
    <property type="entry name" value="Pentapeptide"/>
    <property type="match status" value="1"/>
</dbReference>
<sequence>MNADELKRRYIAGERDFSIADLSGVKLIKAYLPGINLWAANLSGAVRIVG</sequence>